<evidence type="ECO:0008006" key="4">
    <source>
        <dbReference type="Google" id="ProtNLM"/>
    </source>
</evidence>
<name>A0A2P2MVH6_RHIMU</name>
<organism evidence="3">
    <name type="scientific">Rhizophora mucronata</name>
    <name type="common">Asiatic mangrove</name>
    <dbReference type="NCBI Taxonomy" id="61149"/>
    <lineage>
        <taxon>Eukaryota</taxon>
        <taxon>Viridiplantae</taxon>
        <taxon>Streptophyta</taxon>
        <taxon>Embryophyta</taxon>
        <taxon>Tracheophyta</taxon>
        <taxon>Spermatophyta</taxon>
        <taxon>Magnoliopsida</taxon>
        <taxon>eudicotyledons</taxon>
        <taxon>Gunneridae</taxon>
        <taxon>Pentapetalae</taxon>
        <taxon>rosids</taxon>
        <taxon>fabids</taxon>
        <taxon>Malpighiales</taxon>
        <taxon>Rhizophoraceae</taxon>
        <taxon>Rhizophora</taxon>
    </lineage>
</organism>
<evidence type="ECO:0000256" key="1">
    <source>
        <dbReference type="SAM" id="MobiDB-lite"/>
    </source>
</evidence>
<reference evidence="3" key="1">
    <citation type="submission" date="2018-02" db="EMBL/GenBank/DDBJ databases">
        <title>Rhizophora mucronata_Transcriptome.</title>
        <authorList>
            <person name="Meera S.P."/>
            <person name="Sreeshan A."/>
            <person name="Augustine A."/>
        </authorList>
    </citation>
    <scope>NUCLEOTIDE SEQUENCE</scope>
    <source>
        <tissue evidence="3">Leaf</tissue>
    </source>
</reference>
<feature type="chain" id="PRO_5015085134" description="Secreted protein" evidence="2">
    <location>
        <begin position="27"/>
        <end position="65"/>
    </location>
</feature>
<sequence length="65" mass="7321">MKKRKKNKNWWQLLLSSRSLAGPATCAATNSNSHNRRHDKSPNTIIPSHGSQFLQLLTEPSIPIN</sequence>
<accession>A0A2P2MVH6</accession>
<proteinExistence type="predicted"/>
<evidence type="ECO:0000313" key="3">
    <source>
        <dbReference type="EMBL" id="MBX34224.1"/>
    </source>
</evidence>
<dbReference type="EMBL" id="GGEC01053740">
    <property type="protein sequence ID" value="MBX34224.1"/>
    <property type="molecule type" value="Transcribed_RNA"/>
</dbReference>
<dbReference type="EMBL" id="GGEC01053739">
    <property type="protein sequence ID" value="MBX34223.1"/>
    <property type="molecule type" value="Transcribed_RNA"/>
</dbReference>
<dbReference type="AlphaFoldDB" id="A0A2P2MVH6"/>
<evidence type="ECO:0000256" key="2">
    <source>
        <dbReference type="SAM" id="SignalP"/>
    </source>
</evidence>
<feature type="region of interest" description="Disordered" evidence="1">
    <location>
        <begin position="25"/>
        <end position="50"/>
    </location>
</feature>
<keyword evidence="2" id="KW-0732">Signal</keyword>
<protein>
    <recommendedName>
        <fullName evidence="4">Secreted protein</fullName>
    </recommendedName>
</protein>
<feature type="signal peptide" evidence="2">
    <location>
        <begin position="1"/>
        <end position="26"/>
    </location>
</feature>